<dbReference type="InterPro" id="IPR045090">
    <property type="entry name" value="Pept_M3A_M3B"/>
</dbReference>
<evidence type="ECO:0000256" key="6">
    <source>
        <dbReference type="ARBA" id="ARBA00023049"/>
    </source>
</evidence>
<organism evidence="9 10">
    <name type="scientific">Microlunatus phosphovorus (strain ATCC 700054 / DSM 10555 / JCM 9379 / NBRC 101784 / NCIMB 13414 / VKM Ac-1990 / NM-1)</name>
    <dbReference type="NCBI Taxonomy" id="1032480"/>
    <lineage>
        <taxon>Bacteria</taxon>
        <taxon>Bacillati</taxon>
        <taxon>Actinomycetota</taxon>
        <taxon>Actinomycetes</taxon>
        <taxon>Propionibacteriales</taxon>
        <taxon>Propionibacteriaceae</taxon>
        <taxon>Microlunatus</taxon>
    </lineage>
</organism>
<evidence type="ECO:0000313" key="9">
    <source>
        <dbReference type="EMBL" id="BAK34231.1"/>
    </source>
</evidence>
<dbReference type="InterPro" id="IPR024079">
    <property type="entry name" value="MetalloPept_cat_dom_sf"/>
</dbReference>
<proteinExistence type="inferred from homology"/>
<dbReference type="AlphaFoldDB" id="F5XNW7"/>
<dbReference type="InterPro" id="IPR034005">
    <property type="entry name" value="M3A_DCP"/>
</dbReference>
<evidence type="ECO:0000256" key="1">
    <source>
        <dbReference type="ARBA" id="ARBA00006040"/>
    </source>
</evidence>
<evidence type="ECO:0000259" key="8">
    <source>
        <dbReference type="Pfam" id="PF01432"/>
    </source>
</evidence>
<dbReference type="FunFam" id="3.40.390.10:FF:000009">
    <property type="entry name" value="Oligopeptidase A"/>
    <property type="match status" value="1"/>
</dbReference>
<dbReference type="STRING" id="1032480.MLP_12170"/>
<dbReference type="Proteomes" id="UP000007947">
    <property type="component" value="Chromosome"/>
</dbReference>
<protein>
    <submittedName>
        <fullName evidence="9">Peptidyl-dipeptidase Dcp</fullName>
        <ecNumber evidence="9">3.4.15.5</ecNumber>
    </submittedName>
</protein>
<dbReference type="PANTHER" id="PTHR43660">
    <property type="entry name" value="DIPEPTIDYL CARBOXYPEPTIDASE"/>
    <property type="match status" value="1"/>
</dbReference>
<dbReference type="EMBL" id="AP012204">
    <property type="protein sequence ID" value="BAK34231.1"/>
    <property type="molecule type" value="Genomic_DNA"/>
</dbReference>
<feature type="domain" description="Peptidase M3A/M3B catalytic" evidence="8">
    <location>
        <begin position="248"/>
        <end position="698"/>
    </location>
</feature>
<keyword evidence="6 7" id="KW-0482">Metalloprotease</keyword>
<dbReference type="EC" id="3.4.15.5" evidence="9"/>
<dbReference type="eggNOG" id="COG0339">
    <property type="taxonomic scope" value="Bacteria"/>
</dbReference>
<dbReference type="HOGENOM" id="CLU_001805_4_0_11"/>
<dbReference type="GO" id="GO:0004222">
    <property type="term" value="F:metalloendopeptidase activity"/>
    <property type="evidence" value="ECO:0007669"/>
    <property type="project" value="InterPro"/>
</dbReference>
<sequence>MDPRDVLEVSLVTLAQVTSDPTVNPFLVASTLPYELPPFADVRIEHFGPALDLGMAEQLTEVEAIAHPGVAPSFENTIVALERSGRMLDRVRRVFWCLTSADTTPELQRLEAEYAPRLAAHADAITQNRALFARIDELHGRADDLGLDDESRRLLDRYHLDFVRAGAALAPTEQAELRELNAELATLAAEFGVRLLAAAKGAAVQVSDVAELDGLSEDAVAAAAEAARRRDLDGYLIELILPTHQPVLESLRNRDLRRRVLAASLGRGADTDTDTSDLVRRIVIARARRAVLLGYPTHSDYVLADRTVGSNARLDETLQQLIPSAVANAHRDQDRLAEALCADTGESDFGAHDWAYYAGRLDAAATGPDLSAIRPYVELTRTVEDGVFGAAGQVYGLTFRRRDDLAGYHRDVVAYEVFDSDGEPIGLFLGDYYTRAGKQGGAWMESLVVQNRLLGQRPVVVNNLNLAKPPAGQPTLLSMDEVRTLFHEFGHALHGLLSSVTYPRFAGTAVSKDFVEYPSQVNEMWGTDPEILTRYARHVETDEPLPAELTAALQAGPGADQARETVSFLAATWLDLAWHRLTPDEVDDAVRDIDAFEARALGAVGLDLATVPPRYRSRYFNHIFASGYAAGYYSYLWSEILDADTVEWFGEHRARLREAGDEFREALLCRGGSGSEMGYFESFRGRPPRIEPLLRRRGLLNL</sequence>
<dbReference type="InterPro" id="IPR024077">
    <property type="entry name" value="Neurolysin/TOP_dom2"/>
</dbReference>
<dbReference type="PANTHER" id="PTHR43660:SF1">
    <property type="entry name" value="DIPEPTIDYL CARBOXYPEPTIDASE"/>
    <property type="match status" value="1"/>
</dbReference>
<keyword evidence="4 7" id="KW-0378">Hydrolase</keyword>
<evidence type="ECO:0000256" key="5">
    <source>
        <dbReference type="ARBA" id="ARBA00022833"/>
    </source>
</evidence>
<keyword evidence="2 7" id="KW-0645">Protease</keyword>
<dbReference type="Gene3D" id="3.40.390.10">
    <property type="entry name" value="Collagenase (Catalytic Domain)"/>
    <property type="match status" value="1"/>
</dbReference>
<dbReference type="GO" id="GO:0004180">
    <property type="term" value="F:carboxypeptidase activity"/>
    <property type="evidence" value="ECO:0007669"/>
    <property type="project" value="UniProtKB-KW"/>
</dbReference>
<dbReference type="KEGG" id="mph:MLP_12170"/>
<comment type="cofactor">
    <cofactor evidence="7">
        <name>Zn(2+)</name>
        <dbReference type="ChEBI" id="CHEBI:29105"/>
    </cofactor>
    <text evidence="7">Binds 1 zinc ion.</text>
</comment>
<evidence type="ECO:0000256" key="3">
    <source>
        <dbReference type="ARBA" id="ARBA00022723"/>
    </source>
</evidence>
<dbReference type="Pfam" id="PF01432">
    <property type="entry name" value="Peptidase_M3"/>
    <property type="match status" value="1"/>
</dbReference>
<keyword evidence="10" id="KW-1185">Reference proteome</keyword>
<keyword evidence="3 7" id="KW-0479">Metal-binding</keyword>
<evidence type="ECO:0000313" key="10">
    <source>
        <dbReference type="Proteomes" id="UP000007947"/>
    </source>
</evidence>
<dbReference type="GO" id="GO:0005829">
    <property type="term" value="C:cytosol"/>
    <property type="evidence" value="ECO:0007669"/>
    <property type="project" value="TreeGrafter"/>
</dbReference>
<dbReference type="Gene3D" id="1.10.1370.10">
    <property type="entry name" value="Neurolysin, domain 3"/>
    <property type="match status" value="1"/>
</dbReference>
<dbReference type="GO" id="GO:0008241">
    <property type="term" value="F:peptidyl-dipeptidase activity"/>
    <property type="evidence" value="ECO:0007669"/>
    <property type="project" value="UniProtKB-EC"/>
</dbReference>
<keyword evidence="5 7" id="KW-0862">Zinc</keyword>
<dbReference type="GO" id="GO:0006508">
    <property type="term" value="P:proteolysis"/>
    <property type="evidence" value="ECO:0007669"/>
    <property type="project" value="UniProtKB-KW"/>
</dbReference>
<comment type="similarity">
    <text evidence="1 7">Belongs to the peptidase M3 family.</text>
</comment>
<dbReference type="Gene3D" id="1.10.1370.40">
    <property type="match status" value="1"/>
</dbReference>
<reference evidence="9 10" key="1">
    <citation type="submission" date="2011-05" db="EMBL/GenBank/DDBJ databases">
        <title>Whole genome sequence of Microlunatus phosphovorus NM-1.</title>
        <authorList>
            <person name="Hosoyama A."/>
            <person name="Sasaki K."/>
            <person name="Harada T."/>
            <person name="Igarashi R."/>
            <person name="Kawakoshi A."/>
            <person name="Sasagawa M."/>
            <person name="Fukada J."/>
            <person name="Nakamura S."/>
            <person name="Katano Y."/>
            <person name="Hanada S."/>
            <person name="Kamagata Y."/>
            <person name="Nakamura N."/>
            <person name="Yamazaki S."/>
            <person name="Fujita N."/>
        </authorList>
    </citation>
    <scope>NUCLEOTIDE SEQUENCE [LARGE SCALE GENOMIC DNA]</scope>
    <source>
        <strain evidence="10">ATCC 700054 / DSM 10555 / JCM 9379 / NBRC 101784 / NCIMB 13414 / VKM Ac-1990 / NM-1</strain>
    </source>
</reference>
<keyword evidence="9" id="KW-0121">Carboxypeptidase</keyword>
<dbReference type="InterPro" id="IPR001567">
    <property type="entry name" value="Pept_M3A_M3B_dom"/>
</dbReference>
<dbReference type="CDD" id="cd06456">
    <property type="entry name" value="M3A_DCP"/>
    <property type="match status" value="1"/>
</dbReference>
<evidence type="ECO:0000256" key="4">
    <source>
        <dbReference type="ARBA" id="ARBA00022801"/>
    </source>
</evidence>
<dbReference type="SUPFAM" id="SSF55486">
    <property type="entry name" value="Metalloproteases ('zincins'), catalytic domain"/>
    <property type="match status" value="1"/>
</dbReference>
<gene>
    <name evidence="9" type="primary">dcp</name>
    <name evidence="9" type="ordered locus">MLP_12170</name>
</gene>
<dbReference type="GO" id="GO:0046872">
    <property type="term" value="F:metal ion binding"/>
    <property type="evidence" value="ECO:0007669"/>
    <property type="project" value="UniProtKB-UniRule"/>
</dbReference>
<name>F5XNW7_MICPN</name>
<evidence type="ECO:0000256" key="2">
    <source>
        <dbReference type="ARBA" id="ARBA00022670"/>
    </source>
</evidence>
<accession>F5XNW7</accession>
<evidence type="ECO:0000256" key="7">
    <source>
        <dbReference type="RuleBase" id="RU003435"/>
    </source>
</evidence>